<proteinExistence type="predicted"/>
<dbReference type="Gene3D" id="3.10.490.10">
    <property type="entry name" value="Gamma-glutamyl cyclotransferase-like"/>
    <property type="match status" value="1"/>
</dbReference>
<reference evidence="1 2" key="1">
    <citation type="submission" date="2020-10" db="EMBL/GenBank/DDBJ databases">
        <title>Bacillus sp. HD4P25, an endophyte from a halophyte.</title>
        <authorList>
            <person name="Sun J.-Q."/>
        </authorList>
    </citation>
    <scope>NUCLEOTIDE SEQUENCE [LARGE SCALE GENOMIC DNA]</scope>
    <source>
        <strain evidence="1 2">YIM 93174</strain>
    </source>
</reference>
<sequence length="206" mass="23667">MNREKEYVWYASYGSNINVDRFLCYIKGGQPVGSSEVEVGCRDNTLPIEEDTFTMNHPLYFAKEAGRWNNQGVAFIGHNKSEDITYSKKYLITTEQFFDVVKQENSGIELDIDLGDIKEKGIKTLRKSWYGTILYLGESKGYAVFTFTAPWDINQVELNKPSHAYLSTIIKGLKINYSNEEIYNYFISKPGIEGNYSEEELRSLLV</sequence>
<gene>
    <name evidence="1" type="ORF">IMZ08_10490</name>
</gene>
<organism evidence="1 2">
    <name type="scientific">Litchfieldia luteola</name>
    <dbReference type="NCBI Taxonomy" id="682179"/>
    <lineage>
        <taxon>Bacteria</taxon>
        <taxon>Bacillati</taxon>
        <taxon>Bacillota</taxon>
        <taxon>Bacilli</taxon>
        <taxon>Bacillales</taxon>
        <taxon>Bacillaceae</taxon>
        <taxon>Litchfieldia</taxon>
    </lineage>
</organism>
<evidence type="ECO:0000313" key="2">
    <source>
        <dbReference type="Proteomes" id="UP001516662"/>
    </source>
</evidence>
<dbReference type="EMBL" id="JADCLJ010000020">
    <property type="protein sequence ID" value="MBE4908483.1"/>
    <property type="molecule type" value="Genomic_DNA"/>
</dbReference>
<dbReference type="Proteomes" id="UP001516662">
    <property type="component" value="Unassembled WGS sequence"/>
</dbReference>
<name>A0ABR9QJ02_9BACI</name>
<evidence type="ECO:0000313" key="1">
    <source>
        <dbReference type="EMBL" id="MBE4908483.1"/>
    </source>
</evidence>
<accession>A0ABR9QJ02</accession>
<comment type="caution">
    <text evidence="1">The sequence shown here is derived from an EMBL/GenBank/DDBJ whole genome shotgun (WGS) entry which is preliminary data.</text>
</comment>
<evidence type="ECO:0008006" key="3">
    <source>
        <dbReference type="Google" id="ProtNLM"/>
    </source>
</evidence>
<protein>
    <recommendedName>
        <fullName evidence="3">Histone deacetylase</fullName>
    </recommendedName>
</protein>
<dbReference type="RefSeq" id="WP_193536228.1">
    <property type="nucleotide sequence ID" value="NZ_JADCLJ010000020.1"/>
</dbReference>
<keyword evidence="2" id="KW-1185">Reference proteome</keyword>